<dbReference type="EMBL" id="JAPCWZ010000007">
    <property type="protein sequence ID" value="KAK8855884.1"/>
    <property type="molecule type" value="Genomic_DNA"/>
</dbReference>
<evidence type="ECO:0000259" key="10">
    <source>
        <dbReference type="PROSITE" id="PS50850"/>
    </source>
</evidence>
<feature type="transmembrane region" description="Helical" evidence="9">
    <location>
        <begin position="356"/>
        <end position="381"/>
    </location>
</feature>
<feature type="transmembrane region" description="Helical" evidence="9">
    <location>
        <begin position="126"/>
        <end position="147"/>
    </location>
</feature>
<feature type="compositionally biased region" description="Low complexity" evidence="8">
    <location>
        <begin position="1"/>
        <end position="14"/>
    </location>
</feature>
<dbReference type="InterPro" id="IPR036259">
    <property type="entry name" value="MFS_trans_sf"/>
</dbReference>
<dbReference type="PROSITE" id="PS50850">
    <property type="entry name" value="MFS"/>
    <property type="match status" value="1"/>
</dbReference>
<keyword evidence="6 9" id="KW-0472">Membrane</keyword>
<gene>
    <name evidence="11" type="ORF">PGQ11_011796</name>
</gene>
<proteinExistence type="inferred from homology"/>
<protein>
    <submittedName>
        <fullName evidence="11">Major facilitator superfamily transporter</fullName>
    </submittedName>
</protein>
<evidence type="ECO:0000256" key="8">
    <source>
        <dbReference type="SAM" id="MobiDB-lite"/>
    </source>
</evidence>
<evidence type="ECO:0000256" key="9">
    <source>
        <dbReference type="SAM" id="Phobius"/>
    </source>
</evidence>
<keyword evidence="2" id="KW-0813">Transport</keyword>
<dbReference type="Pfam" id="PF07690">
    <property type="entry name" value="MFS_1"/>
    <property type="match status" value="1"/>
</dbReference>
<dbReference type="SUPFAM" id="SSF103473">
    <property type="entry name" value="MFS general substrate transporter"/>
    <property type="match status" value="1"/>
</dbReference>
<dbReference type="InterPro" id="IPR011701">
    <property type="entry name" value="MFS"/>
</dbReference>
<evidence type="ECO:0000256" key="7">
    <source>
        <dbReference type="ARBA" id="ARBA00038459"/>
    </source>
</evidence>
<feature type="transmembrane region" description="Helical" evidence="9">
    <location>
        <begin position="402"/>
        <end position="422"/>
    </location>
</feature>
<dbReference type="PANTHER" id="PTHR23502">
    <property type="entry name" value="MAJOR FACILITATOR SUPERFAMILY"/>
    <property type="match status" value="1"/>
</dbReference>
<feature type="region of interest" description="Disordered" evidence="8">
    <location>
        <begin position="544"/>
        <end position="604"/>
    </location>
</feature>
<feature type="transmembrane region" description="Helical" evidence="9">
    <location>
        <begin position="159"/>
        <end position="178"/>
    </location>
</feature>
<keyword evidence="4 9" id="KW-0812">Transmembrane</keyword>
<feature type="transmembrane region" description="Helical" evidence="9">
    <location>
        <begin position="251"/>
        <end position="272"/>
    </location>
</feature>
<evidence type="ECO:0000256" key="1">
    <source>
        <dbReference type="ARBA" id="ARBA00004651"/>
    </source>
</evidence>
<keyword evidence="12" id="KW-1185">Reference proteome</keyword>
<accession>A0ABR2I0N2</accession>
<feature type="compositionally biased region" description="Polar residues" evidence="8">
    <location>
        <begin position="565"/>
        <end position="575"/>
    </location>
</feature>
<feature type="compositionally biased region" description="Polar residues" evidence="8">
    <location>
        <begin position="15"/>
        <end position="24"/>
    </location>
</feature>
<name>A0ABR2I0N2_9PEZI</name>
<feature type="transmembrane region" description="Helical" evidence="9">
    <location>
        <begin position="428"/>
        <end position="452"/>
    </location>
</feature>
<feature type="region of interest" description="Disordered" evidence="8">
    <location>
        <begin position="1"/>
        <end position="33"/>
    </location>
</feature>
<evidence type="ECO:0000256" key="5">
    <source>
        <dbReference type="ARBA" id="ARBA00022989"/>
    </source>
</evidence>
<dbReference type="InterPro" id="IPR020846">
    <property type="entry name" value="MFS_dom"/>
</dbReference>
<keyword evidence="5 9" id="KW-1133">Transmembrane helix</keyword>
<reference evidence="11 12" key="1">
    <citation type="journal article" date="2024" name="IMA Fungus">
        <title>Apiospora arundinis, a panoply of carbohydrate-active enzymes and secondary metabolites.</title>
        <authorList>
            <person name="Sorensen T."/>
            <person name="Petersen C."/>
            <person name="Muurmann A.T."/>
            <person name="Christiansen J.V."/>
            <person name="Brundto M.L."/>
            <person name="Overgaard C.K."/>
            <person name="Boysen A.T."/>
            <person name="Wollenberg R.D."/>
            <person name="Larsen T.O."/>
            <person name="Sorensen J.L."/>
            <person name="Nielsen K.L."/>
            <person name="Sondergaard T.E."/>
        </authorList>
    </citation>
    <scope>NUCLEOTIDE SEQUENCE [LARGE SCALE GENOMIC DNA]</scope>
    <source>
        <strain evidence="11 12">AAU 773</strain>
    </source>
</reference>
<dbReference type="CDD" id="cd17323">
    <property type="entry name" value="MFS_Tpo1_MDR_like"/>
    <property type="match status" value="1"/>
</dbReference>
<feature type="transmembrane region" description="Helical" evidence="9">
    <location>
        <begin position="218"/>
        <end position="239"/>
    </location>
</feature>
<comment type="subcellular location">
    <subcellularLocation>
        <location evidence="1">Cell membrane</location>
        <topology evidence="1">Multi-pass membrane protein</topology>
    </subcellularLocation>
</comment>
<dbReference type="PANTHER" id="PTHR23502:SF186">
    <property type="entry name" value="MAJOR FACILITATOR SUPERFAMILY (MFS) PROFILE DOMAIN-CONTAINING PROTEIN"/>
    <property type="match status" value="1"/>
</dbReference>
<feature type="transmembrane region" description="Helical" evidence="9">
    <location>
        <begin position="93"/>
        <end position="114"/>
    </location>
</feature>
<comment type="similarity">
    <text evidence="7">Belongs to the major facilitator superfamily. DHA1 family. Polyamines/proton antiporter (TC 2.A.1.2.16) subfamily.</text>
</comment>
<feature type="transmembrane region" description="Helical" evidence="9">
    <location>
        <begin position="493"/>
        <end position="515"/>
    </location>
</feature>
<feature type="transmembrane region" description="Helical" evidence="9">
    <location>
        <begin position="324"/>
        <end position="350"/>
    </location>
</feature>
<feature type="transmembrane region" description="Helical" evidence="9">
    <location>
        <begin position="184"/>
        <end position="206"/>
    </location>
</feature>
<evidence type="ECO:0000256" key="2">
    <source>
        <dbReference type="ARBA" id="ARBA00022448"/>
    </source>
</evidence>
<evidence type="ECO:0000256" key="6">
    <source>
        <dbReference type="ARBA" id="ARBA00023136"/>
    </source>
</evidence>
<evidence type="ECO:0000256" key="4">
    <source>
        <dbReference type="ARBA" id="ARBA00022692"/>
    </source>
</evidence>
<organism evidence="11 12">
    <name type="scientific">Apiospora arundinis</name>
    <dbReference type="NCBI Taxonomy" id="335852"/>
    <lineage>
        <taxon>Eukaryota</taxon>
        <taxon>Fungi</taxon>
        <taxon>Dikarya</taxon>
        <taxon>Ascomycota</taxon>
        <taxon>Pezizomycotina</taxon>
        <taxon>Sordariomycetes</taxon>
        <taxon>Xylariomycetidae</taxon>
        <taxon>Amphisphaeriales</taxon>
        <taxon>Apiosporaceae</taxon>
        <taxon>Apiospora</taxon>
    </lineage>
</organism>
<keyword evidence="3" id="KW-1003">Cell membrane</keyword>
<evidence type="ECO:0000313" key="11">
    <source>
        <dbReference type="EMBL" id="KAK8855884.1"/>
    </source>
</evidence>
<sequence>MASKKSPSHSASSSITAMEPTNGQGDMEAQGKSSGSVIGNHFKLLLDQGGVTPEVIAWRWSGNGTEEDPYLVDYMDHDPKNPMKFSQVKRWSIMMVQAVAVLAVAFASTAYSAGVVEIIKEFKVDTIIVILGVSLFVTGFAVGPLIWAPLSEMYGRQGLFFLTYMALTAFNAGAAGATNMPTLIILRFFAGTFGASPMTNAGGVIADMFSAHERGMATAVFATAPFLGPSIGPIAAGFLGEAAGWRWIEGLMAAFTGLLWIIVSLTVPETYTPVILRRRAEKLTQITGKVHISKLDAGKPKKTVMQEFKVALSRPWKLLFREPIVLLTALYMAIVYGTLYMMFAAFPIVFRQQRHWSAGVSGLAFLGVLVGMMASVSYSMYDNKRYARVSEAHGGNAPPEARLPPAIIGSVLLPIGLFWFAWTNGLDVHWIVPIIASGFFGAGLVLVFLSLMNYLVDSYVVYAASVLASNAVLRSLLGAAFPLFTTDMYRNLGIHWASTIPAFLSLACVPFPFLFWKYGAGIRMKCKYAAEAAKVLEEFRAMQEGKEEQPDSKPIEGQKKDDVVVTTQNVSSPGSGSDDDTKTLNSHADGRVEEESYNKEKPTS</sequence>
<dbReference type="Proteomes" id="UP001390339">
    <property type="component" value="Unassembled WGS sequence"/>
</dbReference>
<comment type="caution">
    <text evidence="11">The sequence shown here is derived from an EMBL/GenBank/DDBJ whole genome shotgun (WGS) entry which is preliminary data.</text>
</comment>
<feature type="domain" description="Major facilitator superfamily (MFS) profile" evidence="10">
    <location>
        <begin position="93"/>
        <end position="520"/>
    </location>
</feature>
<feature type="compositionally biased region" description="Basic and acidic residues" evidence="8">
    <location>
        <begin position="588"/>
        <end position="604"/>
    </location>
</feature>
<feature type="compositionally biased region" description="Basic and acidic residues" evidence="8">
    <location>
        <begin position="544"/>
        <end position="563"/>
    </location>
</feature>
<evidence type="ECO:0000313" key="12">
    <source>
        <dbReference type="Proteomes" id="UP001390339"/>
    </source>
</evidence>
<dbReference type="Gene3D" id="1.20.1250.20">
    <property type="entry name" value="MFS general substrate transporter like domains"/>
    <property type="match status" value="1"/>
</dbReference>
<evidence type="ECO:0000256" key="3">
    <source>
        <dbReference type="ARBA" id="ARBA00022475"/>
    </source>
</evidence>